<evidence type="ECO:0000313" key="4">
    <source>
        <dbReference type="EMBL" id="CAB5226763.1"/>
    </source>
</evidence>
<proteinExistence type="predicted"/>
<evidence type="ECO:0000313" key="1">
    <source>
        <dbReference type="EMBL" id="CAB4155528.1"/>
    </source>
</evidence>
<dbReference type="EMBL" id="LR796638">
    <property type="protein sequence ID" value="CAB4155528.1"/>
    <property type="molecule type" value="Genomic_DNA"/>
</dbReference>
<gene>
    <name evidence="2" type="ORF">UFOVP1303_55</name>
    <name evidence="3" type="ORF">UFOVP1417_81</name>
    <name evidence="4" type="ORF">UFOVP1517_31</name>
    <name evidence="1" type="ORF">UFOVP664_7</name>
</gene>
<dbReference type="EMBL" id="LR798366">
    <property type="protein sequence ID" value="CAB5226763.1"/>
    <property type="molecule type" value="Genomic_DNA"/>
</dbReference>
<accession>A0A6J7XAN6</accession>
<evidence type="ECO:0000313" key="3">
    <source>
        <dbReference type="EMBL" id="CAB4211088.1"/>
    </source>
</evidence>
<evidence type="ECO:0000313" key="2">
    <source>
        <dbReference type="EMBL" id="CAB4196070.1"/>
    </source>
</evidence>
<sequence>MIDIIIKRLLEDQSRVAHETMLQPGDGSIFEYGRRAGIYAGLGRAVAIIEETLAEGEDDEHGKRRRAKPIWG</sequence>
<organism evidence="4">
    <name type="scientific">uncultured Caudovirales phage</name>
    <dbReference type="NCBI Taxonomy" id="2100421"/>
    <lineage>
        <taxon>Viruses</taxon>
        <taxon>Duplodnaviria</taxon>
        <taxon>Heunggongvirae</taxon>
        <taxon>Uroviricota</taxon>
        <taxon>Caudoviricetes</taxon>
        <taxon>Peduoviridae</taxon>
        <taxon>Maltschvirus</taxon>
        <taxon>Maltschvirus maltsch</taxon>
    </lineage>
</organism>
<name>A0A6J7XAN6_9CAUD</name>
<dbReference type="EMBL" id="LR797248">
    <property type="protein sequence ID" value="CAB4196070.1"/>
    <property type="molecule type" value="Genomic_DNA"/>
</dbReference>
<reference evidence="4" key="1">
    <citation type="submission" date="2020-05" db="EMBL/GenBank/DDBJ databases">
        <authorList>
            <person name="Chiriac C."/>
            <person name="Salcher M."/>
            <person name="Ghai R."/>
            <person name="Kavagutti S V."/>
        </authorList>
    </citation>
    <scope>NUCLEOTIDE SEQUENCE</scope>
</reference>
<dbReference type="EMBL" id="LR797366">
    <property type="protein sequence ID" value="CAB4211088.1"/>
    <property type="molecule type" value="Genomic_DNA"/>
</dbReference>
<protein>
    <submittedName>
        <fullName evidence="4">Uncharacterized protein</fullName>
    </submittedName>
</protein>